<gene>
    <name evidence="2" type="ORF">Pcinc_024663</name>
</gene>
<comment type="caution">
    <text evidence="2">The sequence shown here is derived from an EMBL/GenBank/DDBJ whole genome shotgun (WGS) entry which is preliminary data.</text>
</comment>
<organism evidence="2 3">
    <name type="scientific">Petrolisthes cinctipes</name>
    <name type="common">Flat porcelain crab</name>
    <dbReference type="NCBI Taxonomy" id="88211"/>
    <lineage>
        <taxon>Eukaryota</taxon>
        <taxon>Metazoa</taxon>
        <taxon>Ecdysozoa</taxon>
        <taxon>Arthropoda</taxon>
        <taxon>Crustacea</taxon>
        <taxon>Multicrustacea</taxon>
        <taxon>Malacostraca</taxon>
        <taxon>Eumalacostraca</taxon>
        <taxon>Eucarida</taxon>
        <taxon>Decapoda</taxon>
        <taxon>Pleocyemata</taxon>
        <taxon>Anomura</taxon>
        <taxon>Galatheoidea</taxon>
        <taxon>Porcellanidae</taxon>
        <taxon>Petrolisthes</taxon>
    </lineage>
</organism>
<dbReference type="EMBL" id="JAWQEG010002722">
    <property type="protein sequence ID" value="KAK3870069.1"/>
    <property type="molecule type" value="Genomic_DNA"/>
</dbReference>
<dbReference type="AlphaFoldDB" id="A0AAE1KCN4"/>
<evidence type="ECO:0000313" key="3">
    <source>
        <dbReference type="Proteomes" id="UP001286313"/>
    </source>
</evidence>
<evidence type="ECO:0000313" key="2">
    <source>
        <dbReference type="EMBL" id="KAK3870069.1"/>
    </source>
</evidence>
<feature type="compositionally biased region" description="Pro residues" evidence="1">
    <location>
        <begin position="312"/>
        <end position="332"/>
    </location>
</feature>
<reference evidence="2" key="1">
    <citation type="submission" date="2023-10" db="EMBL/GenBank/DDBJ databases">
        <title>Genome assemblies of two species of porcelain crab, Petrolisthes cinctipes and Petrolisthes manimaculis (Anomura: Porcellanidae).</title>
        <authorList>
            <person name="Angst P."/>
        </authorList>
    </citation>
    <scope>NUCLEOTIDE SEQUENCE</scope>
    <source>
        <strain evidence="2">PB745_01</strain>
        <tissue evidence="2">Gill</tissue>
    </source>
</reference>
<keyword evidence="3" id="KW-1185">Reference proteome</keyword>
<dbReference type="Proteomes" id="UP001286313">
    <property type="component" value="Unassembled WGS sequence"/>
</dbReference>
<feature type="region of interest" description="Disordered" evidence="1">
    <location>
        <begin position="300"/>
        <end position="336"/>
    </location>
</feature>
<protein>
    <submittedName>
        <fullName evidence="2">Uncharacterized protein</fullName>
    </submittedName>
</protein>
<sequence length="467" mass="51561">MWEFPECVKININDLGVSVRKVRMDYVRILMHLYLGNSCLLLTGGSICLLRDAPTHPEAQPRGGKVDPDSTQSVDEERNYGGGGGAVVQMSSSDSIKEQLEVATIEVYLLMTTSVPEGNSQPLAWFYKENLYSHFPRVRPGVGLTSWGNYLNLSHYRWYELGVSLARCDYPPLGTLPPHSHPPPSPQYPSPFLHARPSYPSPPSLSPFLHISSIPSTLTPPFLPQFFHSSSSHSFTAPLFLPPFLHTPSTPLHPSSPSSTSPPFLSHFLHTPPSLPSIPFPLSPKPLLPFFHHFLHTPSITSSTSPPRSFHPSPPSCRPPPRPFHPSPPSSTSPPSCFTSSTPALYTPSIPLRFPTLPIPSPPFFSHFLHTPSIHHFFHTPSTPLPSLLPFLHTLHAPSIPLRFPPLPLPSPLLSLPPHPFHTPSTPLPSLSPFLHLFLALHSSTWVFMRRSQHLHLACPATPATPD</sequence>
<feature type="compositionally biased region" description="Low complexity" evidence="1">
    <location>
        <begin position="300"/>
        <end position="311"/>
    </location>
</feature>
<feature type="region of interest" description="Disordered" evidence="1">
    <location>
        <begin position="56"/>
        <end position="84"/>
    </location>
</feature>
<evidence type="ECO:0000256" key="1">
    <source>
        <dbReference type="SAM" id="MobiDB-lite"/>
    </source>
</evidence>
<accession>A0AAE1KCN4</accession>
<name>A0AAE1KCN4_PETCI</name>
<proteinExistence type="predicted"/>